<evidence type="ECO:0000256" key="5">
    <source>
        <dbReference type="ARBA" id="ARBA00022692"/>
    </source>
</evidence>
<keyword evidence="2" id="KW-0813">Transport</keyword>
<comment type="subcellular location">
    <subcellularLocation>
        <location evidence="1">Cell inner membrane</location>
        <topology evidence="1">Multi-pass membrane protein</topology>
    </subcellularLocation>
</comment>
<feature type="transmembrane region" description="Helical" evidence="9">
    <location>
        <begin position="134"/>
        <end position="156"/>
    </location>
</feature>
<evidence type="ECO:0000256" key="1">
    <source>
        <dbReference type="ARBA" id="ARBA00004429"/>
    </source>
</evidence>
<dbReference type="PANTHER" id="PTHR35011:SF4">
    <property type="entry name" value="SLL1102 PROTEIN"/>
    <property type="match status" value="1"/>
</dbReference>
<evidence type="ECO:0000256" key="6">
    <source>
        <dbReference type="ARBA" id="ARBA00022989"/>
    </source>
</evidence>
<dbReference type="InterPro" id="IPR007387">
    <property type="entry name" value="TRAP_DctQ"/>
</dbReference>
<comment type="caution">
    <text evidence="11">The sequence shown here is derived from an EMBL/GenBank/DDBJ whole genome shotgun (WGS) entry which is preliminary data.</text>
</comment>
<keyword evidence="4" id="KW-0997">Cell inner membrane</keyword>
<feature type="transmembrane region" description="Helical" evidence="9">
    <location>
        <begin position="12"/>
        <end position="32"/>
    </location>
</feature>
<accession>A0A2J6WQN0</accession>
<feature type="transmembrane region" description="Helical" evidence="9">
    <location>
        <begin position="52"/>
        <end position="67"/>
    </location>
</feature>
<dbReference type="InterPro" id="IPR055348">
    <property type="entry name" value="DctQ"/>
</dbReference>
<keyword evidence="7 9" id="KW-0472">Membrane</keyword>
<dbReference type="EMBL" id="PNIN01000019">
    <property type="protein sequence ID" value="PMP72692.1"/>
    <property type="molecule type" value="Genomic_DNA"/>
</dbReference>
<comment type="similarity">
    <text evidence="8">Belongs to the TRAP transporter small permease family.</text>
</comment>
<feature type="domain" description="Tripartite ATP-independent periplasmic transporters DctQ component" evidence="10">
    <location>
        <begin position="26"/>
        <end position="159"/>
    </location>
</feature>
<proteinExistence type="inferred from homology"/>
<dbReference type="Proteomes" id="UP000242881">
    <property type="component" value="Unassembled WGS sequence"/>
</dbReference>
<keyword evidence="6 9" id="KW-1133">Transmembrane helix</keyword>
<evidence type="ECO:0000256" key="9">
    <source>
        <dbReference type="SAM" id="Phobius"/>
    </source>
</evidence>
<evidence type="ECO:0000256" key="4">
    <source>
        <dbReference type="ARBA" id="ARBA00022519"/>
    </source>
</evidence>
<dbReference type="RefSeq" id="WP_424605161.1">
    <property type="nucleotide sequence ID" value="NZ_JBNAVA010000002.1"/>
</dbReference>
<evidence type="ECO:0000256" key="2">
    <source>
        <dbReference type="ARBA" id="ARBA00022448"/>
    </source>
</evidence>
<feature type="transmembrane region" description="Helical" evidence="9">
    <location>
        <begin position="88"/>
        <end position="108"/>
    </location>
</feature>
<evidence type="ECO:0000313" key="12">
    <source>
        <dbReference type="Proteomes" id="UP000242881"/>
    </source>
</evidence>
<keyword evidence="3" id="KW-1003">Cell membrane</keyword>
<reference evidence="11 12" key="1">
    <citation type="submission" date="2018-01" db="EMBL/GenBank/DDBJ databases">
        <title>Metagenomic assembled genomes from two thermal pools in the Uzon Caldera, Kamchatka, Russia.</title>
        <authorList>
            <person name="Wilkins L."/>
            <person name="Ettinger C."/>
        </authorList>
    </citation>
    <scope>NUCLEOTIDE SEQUENCE [LARGE SCALE GENOMIC DNA]</scope>
    <source>
        <strain evidence="11">ZAV-05</strain>
    </source>
</reference>
<dbReference type="Pfam" id="PF04290">
    <property type="entry name" value="DctQ"/>
    <property type="match status" value="1"/>
</dbReference>
<name>A0A2J6WQN0_9BACT</name>
<gene>
    <name evidence="11" type="ORF">C0187_01095</name>
</gene>
<dbReference type="AlphaFoldDB" id="A0A2J6WQN0"/>
<evidence type="ECO:0000313" key="11">
    <source>
        <dbReference type="EMBL" id="PMP72692.1"/>
    </source>
</evidence>
<protein>
    <submittedName>
        <fullName evidence="11">C4-dicarboxylate ABC transporter permease</fullName>
    </submittedName>
</protein>
<sequence length="175" mass="20012">MKTIINICDKISGFFGYIAAWLTSALVLVIIYDVFTRYLLNSSKIWIQELEWHIFALVILFGAAYTLRQNGHVRVDIIYSKLSPRKRALIDLMGVIILLIPFSIFIIYTSKDFVISSWQFGEGSPDPGGLPARYLLKAMIPFCFILMINQGISMFLKALLTLKGDTSYYTEKTRH</sequence>
<evidence type="ECO:0000256" key="7">
    <source>
        <dbReference type="ARBA" id="ARBA00023136"/>
    </source>
</evidence>
<dbReference type="GO" id="GO:0005886">
    <property type="term" value="C:plasma membrane"/>
    <property type="evidence" value="ECO:0007669"/>
    <property type="project" value="UniProtKB-SubCell"/>
</dbReference>
<evidence type="ECO:0000259" key="10">
    <source>
        <dbReference type="Pfam" id="PF04290"/>
    </source>
</evidence>
<dbReference type="PANTHER" id="PTHR35011">
    <property type="entry name" value="2,3-DIKETO-L-GULONATE TRAP TRANSPORTER SMALL PERMEASE PROTEIN YIAM"/>
    <property type="match status" value="1"/>
</dbReference>
<evidence type="ECO:0000256" key="3">
    <source>
        <dbReference type="ARBA" id="ARBA00022475"/>
    </source>
</evidence>
<evidence type="ECO:0000256" key="8">
    <source>
        <dbReference type="ARBA" id="ARBA00038436"/>
    </source>
</evidence>
<organism evidence="11 12">
    <name type="scientific">Calditerrivibrio nitroreducens</name>
    <dbReference type="NCBI Taxonomy" id="477976"/>
    <lineage>
        <taxon>Bacteria</taxon>
        <taxon>Pseudomonadati</taxon>
        <taxon>Deferribacterota</taxon>
        <taxon>Deferribacteres</taxon>
        <taxon>Deferribacterales</taxon>
        <taxon>Calditerrivibrionaceae</taxon>
    </lineage>
</organism>
<keyword evidence="5 9" id="KW-0812">Transmembrane</keyword>